<name>A0A6L9EFF8_9FLAO</name>
<comment type="caution">
    <text evidence="1">The sequence shown here is derived from an EMBL/GenBank/DDBJ whole genome shotgun (WGS) entry which is preliminary data.</text>
</comment>
<protein>
    <recommendedName>
        <fullName evidence="3">DUF5343 domain-containing protein</fullName>
    </recommendedName>
</protein>
<dbReference type="EMBL" id="WXYO01000006">
    <property type="protein sequence ID" value="NAS13019.1"/>
    <property type="molecule type" value="Genomic_DNA"/>
</dbReference>
<dbReference type="RefSeq" id="WP_161436065.1">
    <property type="nucleotide sequence ID" value="NZ_WXYO01000006.1"/>
</dbReference>
<accession>A0A6L9EFF8</accession>
<dbReference type="InterPro" id="IPR035235">
    <property type="entry name" value="DUF5343"/>
</dbReference>
<reference evidence="1 2" key="1">
    <citation type="submission" date="2020-01" db="EMBL/GenBank/DDBJ databases">
        <title>Bacteria diversity of Porities sp.</title>
        <authorList>
            <person name="Wang G."/>
        </authorList>
    </citation>
    <scope>NUCLEOTIDE SEQUENCE [LARGE SCALE GENOMIC DNA]</scope>
    <source>
        <strain evidence="1 2">R33</strain>
    </source>
</reference>
<dbReference type="AlphaFoldDB" id="A0A6L9EFF8"/>
<dbReference type="Pfam" id="PF17278">
    <property type="entry name" value="DUF5343"/>
    <property type="match status" value="1"/>
</dbReference>
<proteinExistence type="predicted"/>
<gene>
    <name evidence="1" type="ORF">GTQ38_13470</name>
</gene>
<dbReference type="Proteomes" id="UP000475249">
    <property type="component" value="Unassembled WGS sequence"/>
</dbReference>
<evidence type="ECO:0008006" key="3">
    <source>
        <dbReference type="Google" id="ProtNLM"/>
    </source>
</evidence>
<organism evidence="1 2">
    <name type="scientific">Poritiphilus flavus</name>
    <dbReference type="NCBI Taxonomy" id="2697053"/>
    <lineage>
        <taxon>Bacteria</taxon>
        <taxon>Pseudomonadati</taxon>
        <taxon>Bacteroidota</taxon>
        <taxon>Flavobacteriia</taxon>
        <taxon>Flavobacteriales</taxon>
        <taxon>Flavobacteriaceae</taxon>
        <taxon>Poritiphilus</taxon>
    </lineage>
</organism>
<sequence length="208" mass="23875">MSLIESYLITTKNLNAIIDTVVNAQAPDKFTIAFLEQLGFKSTNDRLYLKLFKDLGLLDGNGVPTEKYFAFIDQTRTKTVLAECIQDAYSDLFQLNKNAQKMTKSEVKNKMKTIFQGKKTDNVLDLMAKTFKELCNIADFSNTGITRVEPQEYETQEEPEYDETKQLGEIINKKITTEMHYNIQIHLPETKDIAVFDAIFKALKEHLL</sequence>
<evidence type="ECO:0000313" key="2">
    <source>
        <dbReference type="Proteomes" id="UP000475249"/>
    </source>
</evidence>
<evidence type="ECO:0000313" key="1">
    <source>
        <dbReference type="EMBL" id="NAS13019.1"/>
    </source>
</evidence>
<keyword evidence="2" id="KW-1185">Reference proteome</keyword>